<sequence>MAKDCSVNCDTGFAIGLNNDGMHCNTLSLNYSLSNGTNKALKINQVELESACKLSVSTFKGLKEQNNPKHTALQKATGRVNISTYHLQMARSANDLAIKIATYCSFFESLFSTSNTELSHQLSERIAFFLSSDPHERLEIYKKTKKAYGIRSKAVHGDIISSNDLKELTETSKHCDEMARKIYTKIITSKEICELFEGPNELLDSYMRDLIFGVTTLKYP</sequence>
<evidence type="ECO:0008006" key="3">
    <source>
        <dbReference type="Google" id="ProtNLM"/>
    </source>
</evidence>
<reference evidence="1" key="2">
    <citation type="submission" date="2022-11" db="EMBL/GenBank/DDBJ databases">
        <title>Draft genome sequencing of Pseudomonas atacamensis RS3R1.</title>
        <authorList>
            <person name="Furuya T."/>
            <person name="Kaneko H."/>
        </authorList>
    </citation>
    <scope>NUCLEOTIDE SEQUENCE</scope>
    <source>
        <strain evidence="1">RS3R-1</strain>
    </source>
</reference>
<comment type="caution">
    <text evidence="1">The sequence shown here is derived from an EMBL/GenBank/DDBJ whole genome shotgun (WGS) entry which is preliminary data.</text>
</comment>
<organism evidence="1 2">
    <name type="scientific">Pseudomonas atacamensis</name>
    <dbReference type="NCBI Taxonomy" id="2565368"/>
    <lineage>
        <taxon>Bacteria</taxon>
        <taxon>Pseudomonadati</taxon>
        <taxon>Pseudomonadota</taxon>
        <taxon>Gammaproteobacteria</taxon>
        <taxon>Pseudomonadales</taxon>
        <taxon>Pseudomonadaceae</taxon>
        <taxon>Pseudomonas</taxon>
    </lineage>
</organism>
<reference evidence="1" key="1">
    <citation type="journal article" date="2021" name="Sci. Rep.">
        <title>An efficient direct screening system for microorganisms that activate plant immune responses based on plant-microbe interactions using cultured plant cells.</title>
        <authorList>
            <person name="Kurokawa M."/>
            <person name="Nakano M."/>
            <person name="Kitahata N."/>
            <person name="Kuchitsu K."/>
            <person name="Furuya T."/>
        </authorList>
    </citation>
    <scope>NUCLEOTIDE SEQUENCE</scope>
    <source>
        <strain evidence="1">RS3R-1</strain>
    </source>
</reference>
<evidence type="ECO:0000313" key="2">
    <source>
        <dbReference type="Proteomes" id="UP001145022"/>
    </source>
</evidence>
<gene>
    <name evidence="1" type="ORF">RS3R1_23170</name>
</gene>
<reference evidence="1" key="3">
    <citation type="journal article" date="2023" name="J. Biotechnol.">
        <title>Draft Genome Sequences of Endophytic Pseudomonas Strains, Isolated from the Interior of Brassicaceae Plants.</title>
        <authorList>
            <person name="Kaneko H."/>
            <person name="Furuya T."/>
        </authorList>
    </citation>
    <scope>NUCLEOTIDE SEQUENCE</scope>
    <source>
        <strain evidence="1">RS3R-1</strain>
    </source>
</reference>
<proteinExistence type="predicted"/>
<dbReference type="Proteomes" id="UP001145022">
    <property type="component" value="Unassembled WGS sequence"/>
</dbReference>
<evidence type="ECO:0000313" key="1">
    <source>
        <dbReference type="EMBL" id="GLH43229.1"/>
    </source>
</evidence>
<name>A0ABQ5PI80_9PSED</name>
<protein>
    <recommendedName>
        <fullName evidence="3">Apea-like HEPN domain-containing protein</fullName>
    </recommendedName>
</protein>
<keyword evidence="2" id="KW-1185">Reference proteome</keyword>
<dbReference type="EMBL" id="BSCQ01000031">
    <property type="protein sequence ID" value="GLH43229.1"/>
    <property type="molecule type" value="Genomic_DNA"/>
</dbReference>
<accession>A0ABQ5PI80</accession>